<comment type="caution">
    <text evidence="2">The sequence shown here is derived from an EMBL/GenBank/DDBJ whole genome shotgun (WGS) entry which is preliminary data.</text>
</comment>
<feature type="transmembrane region" description="Helical" evidence="1">
    <location>
        <begin position="6"/>
        <end position="32"/>
    </location>
</feature>
<gene>
    <name evidence="2" type="ORF">DNK49_19210</name>
</gene>
<keyword evidence="1" id="KW-0472">Membrane</keyword>
<dbReference type="Proteomes" id="UP000248259">
    <property type="component" value="Unassembled WGS sequence"/>
</dbReference>
<dbReference type="Pfam" id="PF10734">
    <property type="entry name" value="DUF2523"/>
    <property type="match status" value="1"/>
</dbReference>
<evidence type="ECO:0000256" key="1">
    <source>
        <dbReference type="SAM" id="Phobius"/>
    </source>
</evidence>
<dbReference type="InterPro" id="IPR019670">
    <property type="entry name" value="DUF2523"/>
</dbReference>
<accession>A0A323UPP7</accession>
<dbReference type="RefSeq" id="WP_110528470.1">
    <property type="nucleotide sequence ID" value="NZ_QKOE01000019.1"/>
</dbReference>
<protein>
    <recommendedName>
        <fullName evidence="4">DUF2523 domain-containing protein</fullName>
    </recommendedName>
</protein>
<dbReference type="AlphaFoldDB" id="A0A323UPP7"/>
<evidence type="ECO:0000313" key="3">
    <source>
        <dbReference type="Proteomes" id="UP000248259"/>
    </source>
</evidence>
<keyword evidence="1" id="KW-1133">Transmembrane helix</keyword>
<organism evidence="2 3">
    <name type="scientific">Parazoarcus communis SWub3 = DSM 12120</name>
    <dbReference type="NCBI Taxonomy" id="1121029"/>
    <lineage>
        <taxon>Bacteria</taxon>
        <taxon>Pseudomonadati</taxon>
        <taxon>Pseudomonadota</taxon>
        <taxon>Betaproteobacteria</taxon>
        <taxon>Rhodocyclales</taxon>
        <taxon>Zoogloeaceae</taxon>
        <taxon>Parazoarcus</taxon>
    </lineage>
</organism>
<dbReference type="OrthoDB" id="8817202at2"/>
<keyword evidence="1" id="KW-0812">Transmembrane</keyword>
<dbReference type="EMBL" id="QKOE01000019">
    <property type="protein sequence ID" value="PZA14972.1"/>
    <property type="molecule type" value="Genomic_DNA"/>
</dbReference>
<keyword evidence="3" id="KW-1185">Reference proteome</keyword>
<name>A0A323UPP7_9RHOO</name>
<reference evidence="2 3" key="1">
    <citation type="submission" date="2018-06" db="EMBL/GenBank/DDBJ databases">
        <title>Azoarcus communis strain SWub3 genome.</title>
        <authorList>
            <person name="Zorraquino Salvo V."/>
            <person name="Toubiana D."/>
            <person name="Blumwald E."/>
        </authorList>
    </citation>
    <scope>NUCLEOTIDE SEQUENCE [LARGE SCALE GENOMIC DNA]</scope>
    <source>
        <strain evidence="2 3">SWub3</strain>
    </source>
</reference>
<proteinExistence type="predicted"/>
<evidence type="ECO:0000313" key="2">
    <source>
        <dbReference type="EMBL" id="PZA14972.1"/>
    </source>
</evidence>
<evidence type="ECO:0008006" key="4">
    <source>
        <dbReference type="Google" id="ProtNLM"/>
    </source>
</evidence>
<sequence>MGWGTWLLALAQPLALKVLASLGIAVFVYAGVETMTSQMIGYAQSAWAGLPGAVAQLMGLAGVNQSFSIICGGISARVSMMMLKRWGIK</sequence>